<protein>
    <recommendedName>
        <fullName evidence="3">Sulfotransferase domain-containing protein</fullName>
    </recommendedName>
</protein>
<comment type="caution">
    <text evidence="1">The sequence shown here is derived from an EMBL/GenBank/DDBJ whole genome shotgun (WGS) entry which is preliminary data.</text>
</comment>
<sequence length="282" mass="30884">MGRPPSTSPARRVRHLARTYLSESPALYLPLARRRYPGPSPEVVGRDTELVIDGYTRCASTFVVYAFQLAQPRPVRLAHHLHASAQVVEAVRRGLPTLTVVREPRGAVLSQLVREPNVDLRDAMLAYARFYEQLLPHRDAMVVSDLPESTHGLAGVVRRLNGRFGTSFAAPSLDADMREECAELVRARPSLSPVVLGFESGLVSHDELKASRRVLGGAVTYGGASPAPSPELWAPSAQREKEKAELAGAWTAAPRRLRERALCAYAAFTVASSAQVPREVHR</sequence>
<evidence type="ECO:0000313" key="2">
    <source>
        <dbReference type="Proteomes" id="UP001500556"/>
    </source>
</evidence>
<evidence type="ECO:0008006" key="3">
    <source>
        <dbReference type="Google" id="ProtNLM"/>
    </source>
</evidence>
<dbReference type="RefSeq" id="WP_345501528.1">
    <property type="nucleotide sequence ID" value="NZ_BAABLO010000003.1"/>
</dbReference>
<accession>A0ABP8XU79</accession>
<dbReference type="Proteomes" id="UP001500556">
    <property type="component" value="Unassembled WGS sequence"/>
</dbReference>
<dbReference type="EMBL" id="BAABLO010000003">
    <property type="protein sequence ID" value="GAA4715107.1"/>
    <property type="molecule type" value="Genomic_DNA"/>
</dbReference>
<organism evidence="1 2">
    <name type="scientific">Pedococcus ginsenosidimutans</name>
    <dbReference type="NCBI Taxonomy" id="490570"/>
    <lineage>
        <taxon>Bacteria</taxon>
        <taxon>Bacillati</taxon>
        <taxon>Actinomycetota</taxon>
        <taxon>Actinomycetes</taxon>
        <taxon>Micrococcales</taxon>
        <taxon>Intrasporangiaceae</taxon>
        <taxon>Pedococcus</taxon>
    </lineage>
</organism>
<reference evidence="2" key="1">
    <citation type="journal article" date="2019" name="Int. J. Syst. Evol. Microbiol.">
        <title>The Global Catalogue of Microorganisms (GCM) 10K type strain sequencing project: providing services to taxonomists for standard genome sequencing and annotation.</title>
        <authorList>
            <consortium name="The Broad Institute Genomics Platform"/>
            <consortium name="The Broad Institute Genome Sequencing Center for Infectious Disease"/>
            <person name="Wu L."/>
            <person name="Ma J."/>
        </authorList>
    </citation>
    <scope>NUCLEOTIDE SEQUENCE [LARGE SCALE GENOMIC DNA]</scope>
    <source>
        <strain evidence="2">JCM 18961</strain>
    </source>
</reference>
<evidence type="ECO:0000313" key="1">
    <source>
        <dbReference type="EMBL" id="GAA4715107.1"/>
    </source>
</evidence>
<gene>
    <name evidence="1" type="ORF">GCM10025782_09520</name>
</gene>
<keyword evidence="2" id="KW-1185">Reference proteome</keyword>
<proteinExistence type="predicted"/>
<name>A0ABP8XU79_9MICO</name>